<comment type="caution">
    <text evidence="1">The sequence shown here is derived from an EMBL/GenBank/DDBJ whole genome shotgun (WGS) entry which is preliminary data.</text>
</comment>
<name>A0A445E1J4_ARAHY</name>
<dbReference type="Proteomes" id="UP000289738">
    <property type="component" value="Chromosome A03"/>
</dbReference>
<sequence length="90" mass="10947">MAVKAYNIRRTFWSIRYYRVTIEICCTVYLNIRIIYCRKQEKWEVMKYNEPRTCMQISIGQEHERLDSKVIVQHIFTMVKANLTINIRAL</sequence>
<accession>A0A445E1J4</accession>
<organism evidence="1 2">
    <name type="scientific">Arachis hypogaea</name>
    <name type="common">Peanut</name>
    <dbReference type="NCBI Taxonomy" id="3818"/>
    <lineage>
        <taxon>Eukaryota</taxon>
        <taxon>Viridiplantae</taxon>
        <taxon>Streptophyta</taxon>
        <taxon>Embryophyta</taxon>
        <taxon>Tracheophyta</taxon>
        <taxon>Spermatophyta</taxon>
        <taxon>Magnoliopsida</taxon>
        <taxon>eudicotyledons</taxon>
        <taxon>Gunneridae</taxon>
        <taxon>Pentapetalae</taxon>
        <taxon>rosids</taxon>
        <taxon>fabids</taxon>
        <taxon>Fabales</taxon>
        <taxon>Fabaceae</taxon>
        <taxon>Papilionoideae</taxon>
        <taxon>50 kb inversion clade</taxon>
        <taxon>dalbergioids sensu lato</taxon>
        <taxon>Dalbergieae</taxon>
        <taxon>Pterocarpus clade</taxon>
        <taxon>Arachis</taxon>
    </lineage>
</organism>
<reference evidence="1 2" key="1">
    <citation type="submission" date="2019-01" db="EMBL/GenBank/DDBJ databases">
        <title>Sequencing of cultivated peanut Arachis hypogaea provides insights into genome evolution and oil improvement.</title>
        <authorList>
            <person name="Chen X."/>
        </authorList>
    </citation>
    <scope>NUCLEOTIDE SEQUENCE [LARGE SCALE GENOMIC DNA]</scope>
    <source>
        <strain evidence="2">cv. Fuhuasheng</strain>
        <tissue evidence="1">Leaves</tissue>
    </source>
</reference>
<evidence type="ECO:0000313" key="2">
    <source>
        <dbReference type="Proteomes" id="UP000289738"/>
    </source>
</evidence>
<keyword evidence="2" id="KW-1185">Reference proteome</keyword>
<proteinExistence type="predicted"/>
<dbReference type="AlphaFoldDB" id="A0A445E1J4"/>
<gene>
    <name evidence="1" type="ORF">Ahy_A03g015809</name>
</gene>
<evidence type="ECO:0000313" key="1">
    <source>
        <dbReference type="EMBL" id="RYR69259.1"/>
    </source>
</evidence>
<protein>
    <submittedName>
        <fullName evidence="1">Uncharacterized protein</fullName>
    </submittedName>
</protein>
<dbReference type="EMBL" id="SDMP01000003">
    <property type="protein sequence ID" value="RYR69259.1"/>
    <property type="molecule type" value="Genomic_DNA"/>
</dbReference>